<evidence type="ECO:0000313" key="1">
    <source>
        <dbReference type="EMBL" id="CAK0878278.1"/>
    </source>
</evidence>
<gene>
    <name evidence="1" type="ORF">PCOR1329_LOCUS62092</name>
</gene>
<comment type="caution">
    <text evidence="1">The sequence shown here is derived from an EMBL/GenBank/DDBJ whole genome shotgun (WGS) entry which is preliminary data.</text>
</comment>
<name>A0ABN9VYJ5_9DINO</name>
<evidence type="ECO:0000313" key="2">
    <source>
        <dbReference type="Proteomes" id="UP001189429"/>
    </source>
</evidence>
<proteinExistence type="predicted"/>
<sequence length="131" mass="12774">MAHGRPAEGPARLRVRAAACHLEPGAGEAPLGPAASSELSAAEVEARWGPSAASALEPLAPGAAALVAVPQAGRTAAQDLDGARAAVILLDVEALAEEASSASQGGCAGVLPVFRVRVARAGALAPSQPCA</sequence>
<organism evidence="1 2">
    <name type="scientific">Prorocentrum cordatum</name>
    <dbReference type="NCBI Taxonomy" id="2364126"/>
    <lineage>
        <taxon>Eukaryota</taxon>
        <taxon>Sar</taxon>
        <taxon>Alveolata</taxon>
        <taxon>Dinophyceae</taxon>
        <taxon>Prorocentrales</taxon>
        <taxon>Prorocentraceae</taxon>
        <taxon>Prorocentrum</taxon>
    </lineage>
</organism>
<protein>
    <submittedName>
        <fullName evidence="1">Uncharacterized protein</fullName>
    </submittedName>
</protein>
<dbReference type="EMBL" id="CAUYUJ010017831">
    <property type="protein sequence ID" value="CAK0878278.1"/>
    <property type="molecule type" value="Genomic_DNA"/>
</dbReference>
<accession>A0ABN9VYJ5</accession>
<keyword evidence="2" id="KW-1185">Reference proteome</keyword>
<reference evidence="1" key="1">
    <citation type="submission" date="2023-10" db="EMBL/GenBank/DDBJ databases">
        <authorList>
            <person name="Chen Y."/>
            <person name="Shah S."/>
            <person name="Dougan E. K."/>
            <person name="Thang M."/>
            <person name="Chan C."/>
        </authorList>
    </citation>
    <scope>NUCLEOTIDE SEQUENCE [LARGE SCALE GENOMIC DNA]</scope>
</reference>
<dbReference type="Proteomes" id="UP001189429">
    <property type="component" value="Unassembled WGS sequence"/>
</dbReference>